<proteinExistence type="predicted"/>
<evidence type="ECO:0000256" key="1">
    <source>
        <dbReference type="SAM" id="MobiDB-lite"/>
    </source>
</evidence>
<dbReference type="GeneID" id="16512610"/>
<accession>S4VS70</accession>
<reference evidence="2 3" key="1">
    <citation type="journal article" date="2013" name="Science">
        <title>Pandoraviruses: amoeba viruses with genomes up to 2.5 Mb reaching that of parasitic eukaryotes.</title>
        <authorList>
            <person name="Philippe N."/>
            <person name="Legendre M."/>
            <person name="Doutre G."/>
            <person name="Coute Y."/>
            <person name="Poirot O."/>
            <person name="Lescot M."/>
            <person name="Arslan D."/>
            <person name="Seltzer V."/>
            <person name="Bertaux L."/>
            <person name="Bruley C."/>
            <person name="Garin J."/>
            <person name="Claverie J.M."/>
            <person name="Abergel C."/>
        </authorList>
    </citation>
    <scope>NUCLEOTIDE SEQUENCE [LARGE SCALE GENOMIC DNA]</scope>
    <source>
        <strain evidence="2">Melbourne</strain>
    </source>
</reference>
<gene>
    <name evidence="2" type="ORF">pdul_cds_907</name>
</gene>
<evidence type="ECO:0000313" key="3">
    <source>
        <dbReference type="Proteomes" id="UP000201566"/>
    </source>
</evidence>
<feature type="region of interest" description="Disordered" evidence="1">
    <location>
        <begin position="341"/>
        <end position="375"/>
    </location>
</feature>
<protein>
    <submittedName>
        <fullName evidence="2">Uncharacterized protein</fullName>
    </submittedName>
</protein>
<dbReference type="Proteomes" id="UP000201566">
    <property type="component" value="Segment"/>
</dbReference>
<evidence type="ECO:0000313" key="2">
    <source>
        <dbReference type="EMBL" id="AGO83142.1"/>
    </source>
</evidence>
<dbReference type="EMBL" id="KC977570">
    <property type="protein sequence ID" value="AGO83142.1"/>
    <property type="molecule type" value="Genomic_DNA"/>
</dbReference>
<name>S4VS70_9VIRU</name>
<dbReference type="RefSeq" id="YP_008319811.1">
    <property type="nucleotide sequence ID" value="NC_021858.1"/>
</dbReference>
<sequence length="375" mass="40599">MLKRRLDIVPVSEDDLHRVCKRARPADAAQLDCTPSDAPYEATADNSDSRGPDDEASERRRNFIARTAALNDRDSLRLLLDDAHDRHIKSALYRIIDDAAAVECVCEVLAETGRRLTLAAKVIYRAASRLHGDTVLALVARVGSRRRASVVGALTRLVEDDEAEPIACLFGACTAPGSRVSEAWCRRWARDALCAAVKSGRPASAEALVHECDLDDMARLLDRFVADNDGDSVAGLLDACDGIVPHRVWTDWTAGALCRAAMGDKVATIESLLDMCEADAVREALLCCADERHRSETFEALWEHADACAHDLVQQLPRGVGRDFLRDLIDEGGGCEGYCKAGDGGDGDHDGTDSDSDGDEDNDRRGGGKRSLGKS</sequence>
<feature type="compositionally biased region" description="Basic and acidic residues" evidence="1">
    <location>
        <begin position="47"/>
        <end position="58"/>
    </location>
</feature>
<organism evidence="2 3">
    <name type="scientific">Pandoravirus dulcis</name>
    <dbReference type="NCBI Taxonomy" id="1349409"/>
    <lineage>
        <taxon>Viruses</taxon>
        <taxon>Pandoravirus</taxon>
    </lineage>
</organism>
<feature type="region of interest" description="Disordered" evidence="1">
    <location>
        <begin position="31"/>
        <end position="58"/>
    </location>
</feature>
<dbReference type="KEGG" id="vg:16512610"/>